<gene>
    <name evidence="3" type="ORF">ACJIZ3_020475</name>
</gene>
<proteinExistence type="predicted"/>
<keyword evidence="2" id="KW-1133">Transmembrane helix</keyword>
<accession>A0ABD3SJ84</accession>
<dbReference type="PANTHER" id="PTHR35991">
    <property type="entry name" value="CA-RESPONSIVE PROTEIN"/>
    <property type="match status" value="1"/>
</dbReference>
<feature type="compositionally biased region" description="Polar residues" evidence="1">
    <location>
        <begin position="69"/>
        <end position="82"/>
    </location>
</feature>
<keyword evidence="2" id="KW-0472">Membrane</keyword>
<feature type="compositionally biased region" description="Basic residues" evidence="1">
    <location>
        <begin position="139"/>
        <end position="150"/>
    </location>
</feature>
<evidence type="ECO:0000256" key="2">
    <source>
        <dbReference type="SAM" id="Phobius"/>
    </source>
</evidence>
<comment type="caution">
    <text evidence="3">The sequence shown here is derived from an EMBL/GenBank/DDBJ whole genome shotgun (WGS) entry which is preliminary data.</text>
</comment>
<name>A0ABD3SJ84_9LAMI</name>
<feature type="compositionally biased region" description="Basic and acidic residues" evidence="1">
    <location>
        <begin position="151"/>
        <end position="161"/>
    </location>
</feature>
<evidence type="ECO:0000313" key="3">
    <source>
        <dbReference type="EMBL" id="KAL3824446.1"/>
    </source>
</evidence>
<evidence type="ECO:0000256" key="1">
    <source>
        <dbReference type="SAM" id="MobiDB-lite"/>
    </source>
</evidence>
<dbReference type="AlphaFoldDB" id="A0ABD3SJ84"/>
<keyword evidence="4" id="KW-1185">Reference proteome</keyword>
<evidence type="ECO:0000313" key="4">
    <source>
        <dbReference type="Proteomes" id="UP001634393"/>
    </source>
</evidence>
<feature type="region of interest" description="Disordered" evidence="1">
    <location>
        <begin position="58"/>
        <end position="96"/>
    </location>
</feature>
<feature type="compositionally biased region" description="Basic and acidic residues" evidence="1">
    <location>
        <begin position="83"/>
        <end position="96"/>
    </location>
</feature>
<organism evidence="3 4">
    <name type="scientific">Penstemon smallii</name>
    <dbReference type="NCBI Taxonomy" id="265156"/>
    <lineage>
        <taxon>Eukaryota</taxon>
        <taxon>Viridiplantae</taxon>
        <taxon>Streptophyta</taxon>
        <taxon>Embryophyta</taxon>
        <taxon>Tracheophyta</taxon>
        <taxon>Spermatophyta</taxon>
        <taxon>Magnoliopsida</taxon>
        <taxon>eudicotyledons</taxon>
        <taxon>Gunneridae</taxon>
        <taxon>Pentapetalae</taxon>
        <taxon>asterids</taxon>
        <taxon>lamiids</taxon>
        <taxon>Lamiales</taxon>
        <taxon>Plantaginaceae</taxon>
        <taxon>Cheloneae</taxon>
        <taxon>Penstemon</taxon>
    </lineage>
</organism>
<feature type="region of interest" description="Disordered" evidence="1">
    <location>
        <begin position="114"/>
        <end position="161"/>
    </location>
</feature>
<reference evidence="3 4" key="1">
    <citation type="submission" date="2024-12" db="EMBL/GenBank/DDBJ databases">
        <title>The unique morphological basis and parallel evolutionary history of personate flowers in Penstemon.</title>
        <authorList>
            <person name="Depatie T.H."/>
            <person name="Wessinger C.A."/>
        </authorList>
    </citation>
    <scope>NUCLEOTIDE SEQUENCE [LARGE SCALE GENOMIC DNA]</scope>
    <source>
        <strain evidence="3">WTNN_2</strain>
        <tissue evidence="3">Leaf</tissue>
    </source>
</reference>
<dbReference type="EMBL" id="JBJXBP010000006">
    <property type="protein sequence ID" value="KAL3824446.1"/>
    <property type="molecule type" value="Genomic_DNA"/>
</dbReference>
<sequence length="334" mass="38603">MAATPTFLLITLPSYDPSPKASLFHITMLSFFNFFLFLTFFILFLTLYSLLKNNNNVNGNKKEEEPIKVQSSPVNDGDNTVQEQKHETSSRPDPENVVRSLLLEILPPNSPNWDTLLSKGEDFDDDRDEITGSGQEEKKKKKKRAKKKKPGPNEEERKEKEELVSVYPFTNKPPSAMQRKIKQQYDQLVKSNASNGLTLAQTVKVGQFVHCLVEAKDELLQKCEVVKRKFTIAKALLHKADRSSFDRVRQQIYKLELEKQRLEEDVSVYNLLQKQLKCCPGYKRMMEIGEMDFEVKPSNPVEDTDDDFGDISFEELLEQEKKDAFWQKNGRLNK</sequence>
<feature type="transmembrane region" description="Helical" evidence="2">
    <location>
        <begin position="23"/>
        <end position="51"/>
    </location>
</feature>
<protein>
    <submittedName>
        <fullName evidence="3">Uncharacterized protein</fullName>
    </submittedName>
</protein>
<dbReference type="PANTHER" id="PTHR35991:SF1">
    <property type="entry name" value="CA-RESPONSIVE PROTEIN"/>
    <property type="match status" value="1"/>
</dbReference>
<keyword evidence="2" id="KW-0812">Transmembrane</keyword>
<dbReference type="Proteomes" id="UP001634393">
    <property type="component" value="Unassembled WGS sequence"/>
</dbReference>